<proteinExistence type="inferred from homology"/>
<comment type="similarity">
    <text evidence="1">Belongs to the N-Me-Phe pilin family.</text>
</comment>
<dbReference type="InterPro" id="IPR012902">
    <property type="entry name" value="N_methyl_site"/>
</dbReference>
<name>A0A2V1ZWK8_PSYIM</name>
<evidence type="ECO:0000256" key="2">
    <source>
        <dbReference type="ARBA" id="ARBA00022481"/>
    </source>
</evidence>
<evidence type="ECO:0000256" key="3">
    <source>
        <dbReference type="SAM" id="Phobius"/>
    </source>
</evidence>
<keyword evidence="3" id="KW-0472">Membrane</keyword>
<dbReference type="Pfam" id="PF07963">
    <property type="entry name" value="N_methyl"/>
    <property type="match status" value="1"/>
</dbReference>
<keyword evidence="3" id="KW-1133">Transmembrane helix</keyword>
<accession>A0A2V1ZWK8</accession>
<dbReference type="NCBIfam" id="TIGR02532">
    <property type="entry name" value="IV_pilin_GFxxxE"/>
    <property type="match status" value="1"/>
</dbReference>
<dbReference type="PROSITE" id="PS00409">
    <property type="entry name" value="PROKAR_NTER_METHYL"/>
    <property type="match status" value="1"/>
</dbReference>
<dbReference type="EMBL" id="QGGM01000007">
    <property type="protein sequence ID" value="PWK12648.1"/>
    <property type="molecule type" value="Genomic_DNA"/>
</dbReference>
<dbReference type="Proteomes" id="UP000245655">
    <property type="component" value="Unassembled WGS sequence"/>
</dbReference>
<dbReference type="Gene3D" id="3.30.700.10">
    <property type="entry name" value="Glycoprotein, Type 4 Pilin"/>
    <property type="match status" value="1"/>
</dbReference>
<keyword evidence="2" id="KW-0488">Methylation</keyword>
<gene>
    <name evidence="4" type="ORF">C8D84_107123</name>
</gene>
<keyword evidence="3" id="KW-0812">Transmembrane</keyword>
<comment type="caution">
    <text evidence="4">The sequence shown here is derived from an EMBL/GenBank/DDBJ whole genome shotgun (WGS) entry which is preliminary data.</text>
</comment>
<protein>
    <submittedName>
        <fullName evidence="4">Type IV pilus assembly protein PilA</fullName>
    </submittedName>
</protein>
<evidence type="ECO:0000313" key="5">
    <source>
        <dbReference type="Proteomes" id="UP000245655"/>
    </source>
</evidence>
<evidence type="ECO:0000313" key="4">
    <source>
        <dbReference type="EMBL" id="PWK12648.1"/>
    </source>
</evidence>
<evidence type="ECO:0000256" key="1">
    <source>
        <dbReference type="ARBA" id="ARBA00005233"/>
    </source>
</evidence>
<dbReference type="InterPro" id="IPR045584">
    <property type="entry name" value="Pilin-like"/>
</dbReference>
<dbReference type="GeneID" id="86813332"/>
<sequence>MNTAQKGFTLIELMIVVAIIGILAAIAIPAYQNYTIKAATNACLDEASSYVRTVTTNATIGETVSEPKLTACNATETTTVFATTYNTPQKLSGATEEFTPKKPGEESTITCAMDTGTCSVGT</sequence>
<keyword evidence="5" id="KW-1185">Reference proteome</keyword>
<dbReference type="SUPFAM" id="SSF54523">
    <property type="entry name" value="Pili subunits"/>
    <property type="match status" value="1"/>
</dbReference>
<dbReference type="RefSeq" id="WP_109591236.1">
    <property type="nucleotide sequence ID" value="NZ_CAJGZY010000022.1"/>
</dbReference>
<organism evidence="4 5">
    <name type="scientific">Psychrobacter immobilis</name>
    <dbReference type="NCBI Taxonomy" id="498"/>
    <lineage>
        <taxon>Bacteria</taxon>
        <taxon>Pseudomonadati</taxon>
        <taxon>Pseudomonadota</taxon>
        <taxon>Gammaproteobacteria</taxon>
        <taxon>Moraxellales</taxon>
        <taxon>Moraxellaceae</taxon>
        <taxon>Psychrobacter</taxon>
    </lineage>
</organism>
<dbReference type="PANTHER" id="PTHR30093">
    <property type="entry name" value="GENERAL SECRETION PATHWAY PROTEIN G"/>
    <property type="match status" value="1"/>
</dbReference>
<dbReference type="PANTHER" id="PTHR30093:SF34">
    <property type="entry name" value="PREPILIN PEPTIDASE-DEPENDENT PROTEIN D"/>
    <property type="match status" value="1"/>
</dbReference>
<reference evidence="4 5" key="1">
    <citation type="submission" date="2018-05" db="EMBL/GenBank/DDBJ databases">
        <title>Genomic Encyclopedia of Type Strains, Phase IV (KMG-IV): sequencing the most valuable type-strain genomes for metagenomic binning, comparative biology and taxonomic classification.</title>
        <authorList>
            <person name="Goeker M."/>
        </authorList>
    </citation>
    <scope>NUCLEOTIDE SEQUENCE [LARGE SCALE GENOMIC DNA]</scope>
    <source>
        <strain evidence="4 5">DSM 7229</strain>
    </source>
</reference>
<dbReference type="AlphaFoldDB" id="A0A2V1ZWK8"/>
<feature type="transmembrane region" description="Helical" evidence="3">
    <location>
        <begin position="7"/>
        <end position="31"/>
    </location>
</feature>